<feature type="domain" description="Glycosyl hydrolase family 13 catalytic" evidence="7">
    <location>
        <begin position="7"/>
        <end position="419"/>
    </location>
</feature>
<protein>
    <recommendedName>
        <fullName evidence="4">Sucrose 6(F)-phosphate phosphorylase</fullName>
        <ecNumber evidence="4">2.4.1.329</ecNumber>
    </recommendedName>
</protein>
<evidence type="ECO:0000313" key="8">
    <source>
        <dbReference type="EMBL" id="AJH00907.1"/>
    </source>
</evidence>
<dbReference type="KEGG" id="cbei:LF65_04367"/>
<comment type="catalytic activity">
    <reaction evidence="4">
        <text>sucrose 6(F)-phosphate + phosphate = beta-D-fructose 6-phosphate + alpha-D-glucose 1-phosphate</text>
        <dbReference type="Rhea" id="RHEA:38863"/>
        <dbReference type="ChEBI" id="CHEBI:43474"/>
        <dbReference type="ChEBI" id="CHEBI:57634"/>
        <dbReference type="ChEBI" id="CHEBI:57723"/>
        <dbReference type="ChEBI" id="CHEBI:58601"/>
        <dbReference type="EC" id="2.4.1.329"/>
    </reaction>
</comment>
<feature type="binding site" evidence="6">
    <location>
        <position position="50"/>
    </location>
    <ligand>
        <name>substrate</name>
    </ligand>
</feature>
<dbReference type="Pfam" id="PF00128">
    <property type="entry name" value="Alpha-amylase"/>
    <property type="match status" value="1"/>
</dbReference>
<organism evidence="8 9">
    <name type="scientific">Clostridium beijerinckii</name>
    <name type="common">Clostridium MP</name>
    <dbReference type="NCBI Taxonomy" id="1520"/>
    <lineage>
        <taxon>Bacteria</taxon>
        <taxon>Bacillati</taxon>
        <taxon>Bacillota</taxon>
        <taxon>Clostridia</taxon>
        <taxon>Eubacteriales</taxon>
        <taxon>Clostridiaceae</taxon>
        <taxon>Clostridium</taxon>
    </lineage>
</organism>
<dbReference type="OrthoDB" id="9805159at2"/>
<dbReference type="STRING" id="1520.LF65_04367"/>
<dbReference type="SMART" id="SM00642">
    <property type="entry name" value="Aamy"/>
    <property type="match status" value="1"/>
</dbReference>
<dbReference type="InterPro" id="IPR022527">
    <property type="entry name" value="Sucrose_phospho"/>
</dbReference>
<dbReference type="GO" id="GO:0004645">
    <property type="term" value="F:1,4-alpha-oligoglucan phosphorylase activity"/>
    <property type="evidence" value="ECO:0007669"/>
    <property type="project" value="UniProtKB-UniRule"/>
</dbReference>
<feature type="binding site" evidence="6">
    <location>
        <begin position="292"/>
        <end position="293"/>
    </location>
    <ligand>
        <name>substrate</name>
    </ligand>
</feature>
<feature type="binding site" evidence="6">
    <location>
        <position position="235"/>
    </location>
    <ligand>
        <name>substrate</name>
    </ligand>
</feature>
<dbReference type="PANTHER" id="PTHR38784">
    <property type="entry name" value="SUCROSE PHOSPHORYLASE"/>
    <property type="match status" value="1"/>
</dbReference>
<dbReference type="InterPro" id="IPR045857">
    <property type="entry name" value="O16G_dom_2"/>
</dbReference>
<reference evidence="9" key="1">
    <citation type="submission" date="2014-12" db="EMBL/GenBank/DDBJ databases">
        <title>Genome sequence of Clostridium beijerinckii strain 59B.</title>
        <authorList>
            <person name="Little G.T."/>
            <person name="Minton N.P."/>
        </authorList>
    </citation>
    <scope>NUCLEOTIDE SEQUENCE [LARGE SCALE GENOMIC DNA]</scope>
    <source>
        <strain evidence="9">59B</strain>
    </source>
</reference>
<dbReference type="Gene3D" id="3.20.20.80">
    <property type="entry name" value="Glycosidases"/>
    <property type="match status" value="1"/>
</dbReference>
<sequence>MNKIKNEIMLITYADSLGKDLQDLKEVLDEHYSGAIGGVHILPFFPSSGDRGFAPMRYDVVDEDFGTIEDVKEISEDKYLMYDFMVNHISRQSEFFKDFQEKKDESKYKDFFIRYKDFWENGEPTEEQVDAIYKRKPRAPYYEVEFNDGSNEKVWCTFAEEQIDLNMDSKVARDFIKDTLISMCKNGASIIRLDAFAYAIKKPGTSCFFIEPEMWYLLYVIQDIVKQYGVDILPEIHEHYTIQHKISEKGFWIYDFALPVLVLNALYSGKGDNLKRWLDMSPMKQFTTLDTHDGIGIVDVKDLMTDEEIEETKEAMFTKGANVKKIYNTAAYNNLDIYQVNCTYYSALGNNDKAYLLARAIQFFAPGIPQVYYVGMLAGENDIELMESTKNGRDINRHYYSKEEIRENFKNRKIVNDIRDLMKFRNTNPAFGLDGECITEVNGSQLVITRKCGNHTAVLKADLKSYVFTIE</sequence>
<dbReference type="Gene3D" id="3.90.400.10">
    <property type="entry name" value="Oligo-1,6-glucosidase, Domain 2"/>
    <property type="match status" value="1"/>
</dbReference>
<keyword evidence="2 4" id="KW-0328">Glycosyltransferase</keyword>
<dbReference type="InterPro" id="IPR016377">
    <property type="entry name" value="Sucrose_GGa_phosphorylase-rel"/>
</dbReference>
<keyword evidence="3 4" id="KW-0808">Transferase</keyword>
<proteinExistence type="inferred from homology"/>
<feature type="binding site" evidence="6">
    <location>
        <begin position="336"/>
        <end position="339"/>
    </location>
    <ligand>
        <name>substrate</name>
    </ligand>
</feature>
<dbReference type="InterPro" id="IPR017853">
    <property type="entry name" value="GH"/>
</dbReference>
<accession>A0A0B5QRN3</accession>
<evidence type="ECO:0000313" key="9">
    <source>
        <dbReference type="Proteomes" id="UP000031866"/>
    </source>
</evidence>
<evidence type="ECO:0000256" key="6">
    <source>
        <dbReference type="PIRSR" id="PIRSR003059-2"/>
    </source>
</evidence>
<comment type="similarity">
    <text evidence="1 4">Belongs to the glycosyl hydrolase 13 family. Sucrose phosphorylase subfamily.</text>
</comment>
<dbReference type="EC" id="2.4.1.329" evidence="4"/>
<dbReference type="EMBL" id="CP010086">
    <property type="protein sequence ID" value="AJH00907.1"/>
    <property type="molecule type" value="Genomic_DNA"/>
</dbReference>
<evidence type="ECO:0000259" key="7">
    <source>
        <dbReference type="SMART" id="SM00642"/>
    </source>
</evidence>
<evidence type="ECO:0000256" key="2">
    <source>
        <dbReference type="ARBA" id="ARBA00022676"/>
    </source>
</evidence>
<dbReference type="InterPro" id="IPR006047">
    <property type="entry name" value="GH13_cat_dom"/>
</dbReference>
<feature type="active site" description="Proton donor" evidence="5">
    <location>
        <position position="235"/>
    </location>
</feature>
<name>A0A0B5QRN3_CLOBE</name>
<dbReference type="GO" id="GO:0005975">
    <property type="term" value="P:carbohydrate metabolic process"/>
    <property type="evidence" value="ECO:0007669"/>
    <property type="project" value="InterPro"/>
</dbReference>
<dbReference type="Proteomes" id="UP000031866">
    <property type="component" value="Chromosome"/>
</dbReference>
<evidence type="ECO:0000256" key="1">
    <source>
        <dbReference type="ARBA" id="ARBA00008452"/>
    </source>
</evidence>
<dbReference type="NCBIfam" id="TIGR03852">
    <property type="entry name" value="sucrose_gtfA"/>
    <property type="match status" value="1"/>
</dbReference>
<feature type="binding site" evidence="6">
    <location>
        <position position="393"/>
    </location>
    <ligand>
        <name>substrate</name>
    </ligand>
</feature>
<dbReference type="SUPFAM" id="SSF51445">
    <property type="entry name" value="(Trans)glycosidases"/>
    <property type="match status" value="1"/>
</dbReference>
<feature type="binding site" evidence="6">
    <location>
        <position position="88"/>
    </location>
    <ligand>
        <name>sucrose</name>
        <dbReference type="ChEBI" id="CHEBI:17992"/>
    </ligand>
</feature>
<gene>
    <name evidence="8" type="ORF">LF65_04367</name>
</gene>
<evidence type="ECO:0000256" key="3">
    <source>
        <dbReference type="ARBA" id="ARBA00022679"/>
    </source>
</evidence>
<dbReference type="CDD" id="cd11355">
    <property type="entry name" value="AmyAc_Sucrose_phosphorylase"/>
    <property type="match status" value="1"/>
</dbReference>
<evidence type="ECO:0000256" key="4">
    <source>
        <dbReference type="PIRNR" id="PIRNR003059"/>
    </source>
</evidence>
<dbReference type="PIRSF" id="PIRSF003059">
    <property type="entry name" value="Sucrose_phosphorylase"/>
    <property type="match status" value="1"/>
</dbReference>
<feature type="active site" description="Nucleophile" evidence="5">
    <location>
        <position position="194"/>
    </location>
</feature>
<dbReference type="PANTHER" id="PTHR38784:SF1">
    <property type="entry name" value="SUCROSE PHOSPHORYLASE"/>
    <property type="match status" value="1"/>
</dbReference>
<evidence type="ECO:0000256" key="5">
    <source>
        <dbReference type="PIRSR" id="PIRSR003059-1"/>
    </source>
</evidence>
<dbReference type="AlphaFoldDB" id="A0A0B5QRN3"/>
<feature type="binding site" evidence="6">
    <location>
        <begin position="192"/>
        <end position="194"/>
    </location>
    <ligand>
        <name>substrate</name>
    </ligand>
</feature>
<dbReference type="RefSeq" id="WP_041898911.1">
    <property type="nucleotide sequence ID" value="NZ_CP010086.2"/>
</dbReference>